<keyword evidence="2 4" id="KW-0689">Ribosomal protein</keyword>
<keyword evidence="3" id="KW-0687">Ribonucleoprotein</keyword>
<dbReference type="GO" id="GO:0006412">
    <property type="term" value="P:translation"/>
    <property type="evidence" value="ECO:0007669"/>
    <property type="project" value="InterPro"/>
</dbReference>
<evidence type="ECO:0000256" key="2">
    <source>
        <dbReference type="ARBA" id="ARBA00022980"/>
    </source>
</evidence>
<comment type="similarity">
    <text evidence="1">Belongs to the eukaryotic ribosomal protein eS19 family.</text>
</comment>
<accession>A0A830ETD7</accession>
<dbReference type="Proteomes" id="UP000628840">
    <property type="component" value="Unassembled WGS sequence"/>
</dbReference>
<dbReference type="PROSITE" id="PS00628">
    <property type="entry name" value="RIBOSOMAL_S19E"/>
    <property type="match status" value="1"/>
</dbReference>
<dbReference type="RefSeq" id="WP_188879698.1">
    <property type="nucleotide sequence ID" value="NZ_BMPF01000001.1"/>
</dbReference>
<name>A0A830ETD7_9EURY</name>
<reference evidence="4 5" key="1">
    <citation type="journal article" date="2019" name="Int. J. Syst. Evol. Microbiol.">
        <title>The Global Catalogue of Microorganisms (GCM) 10K type strain sequencing project: providing services to taxonomists for standard genome sequencing and annotation.</title>
        <authorList>
            <consortium name="The Broad Institute Genomics Platform"/>
            <consortium name="The Broad Institute Genome Sequencing Center for Infectious Disease"/>
            <person name="Wu L."/>
            <person name="Ma J."/>
        </authorList>
    </citation>
    <scope>NUCLEOTIDE SEQUENCE [LARGE SCALE GENOMIC DNA]</scope>
    <source>
        <strain evidence="4 5">JCM 19585</strain>
    </source>
</reference>
<dbReference type="OrthoDB" id="371836at2157"/>
<dbReference type="GO" id="GO:0003735">
    <property type="term" value="F:structural constituent of ribosome"/>
    <property type="evidence" value="ECO:0007669"/>
    <property type="project" value="InterPro"/>
</dbReference>
<organism evidence="4 5">
    <name type="scientific">Halarchaeum grantii</name>
    <dbReference type="NCBI Taxonomy" id="1193105"/>
    <lineage>
        <taxon>Archaea</taxon>
        <taxon>Methanobacteriati</taxon>
        <taxon>Methanobacteriota</taxon>
        <taxon>Stenosarchaea group</taxon>
        <taxon>Halobacteria</taxon>
        <taxon>Halobacteriales</taxon>
        <taxon>Halobacteriaceae</taxon>
    </lineage>
</organism>
<dbReference type="AlphaFoldDB" id="A0A830ETD7"/>
<dbReference type="EMBL" id="BMPF01000001">
    <property type="protein sequence ID" value="GGL27869.1"/>
    <property type="molecule type" value="Genomic_DNA"/>
</dbReference>
<dbReference type="InterPro" id="IPR018277">
    <property type="entry name" value="Ribosomal_eS19_CS"/>
</dbReference>
<dbReference type="PANTHER" id="PTHR11710:SF0">
    <property type="entry name" value="40S RIBOSOMAL PROTEIN S19"/>
    <property type="match status" value="1"/>
</dbReference>
<dbReference type="Pfam" id="PF01090">
    <property type="entry name" value="Ribosomal_S19e"/>
    <property type="match status" value="1"/>
</dbReference>
<dbReference type="PANTHER" id="PTHR11710">
    <property type="entry name" value="40S RIBOSOMAL PROTEIN S19"/>
    <property type="match status" value="1"/>
</dbReference>
<protein>
    <submittedName>
        <fullName evidence="4">30S ribosomal protein S19e</fullName>
    </submittedName>
</protein>
<dbReference type="SUPFAM" id="SSF46785">
    <property type="entry name" value="Winged helix' DNA-binding domain"/>
    <property type="match status" value="1"/>
</dbReference>
<dbReference type="Gene3D" id="1.10.10.10">
    <property type="entry name" value="Winged helix-like DNA-binding domain superfamily/Winged helix DNA-binding domain"/>
    <property type="match status" value="1"/>
</dbReference>
<keyword evidence="5" id="KW-1185">Reference proteome</keyword>
<dbReference type="InterPro" id="IPR036390">
    <property type="entry name" value="WH_DNA-bd_sf"/>
</dbReference>
<evidence type="ECO:0000256" key="3">
    <source>
        <dbReference type="ARBA" id="ARBA00023274"/>
    </source>
</evidence>
<evidence type="ECO:0000256" key="1">
    <source>
        <dbReference type="ARBA" id="ARBA00010014"/>
    </source>
</evidence>
<comment type="caution">
    <text evidence="4">The sequence shown here is derived from an EMBL/GenBank/DDBJ whole genome shotgun (WGS) entry which is preliminary data.</text>
</comment>
<proteinExistence type="inferred from homology"/>
<dbReference type="InterPro" id="IPR027548">
    <property type="entry name" value="Ribosomal_eS19_archaeal"/>
</dbReference>
<dbReference type="InterPro" id="IPR001266">
    <property type="entry name" value="Ribosomal_eS19"/>
</dbReference>
<evidence type="ECO:0000313" key="4">
    <source>
        <dbReference type="EMBL" id="GGL27869.1"/>
    </source>
</evidence>
<dbReference type="NCBIfam" id="NF006811">
    <property type="entry name" value="PRK09333.1"/>
    <property type="match status" value="1"/>
</dbReference>
<dbReference type="SMART" id="SM01413">
    <property type="entry name" value="Ribosomal_S19e"/>
    <property type="match status" value="1"/>
</dbReference>
<dbReference type="GO" id="GO:0000028">
    <property type="term" value="P:ribosomal small subunit assembly"/>
    <property type="evidence" value="ECO:0007669"/>
    <property type="project" value="TreeGrafter"/>
</dbReference>
<gene>
    <name evidence="4" type="ORF">GCM10009037_09340</name>
</gene>
<dbReference type="GO" id="GO:0022627">
    <property type="term" value="C:cytosolic small ribosomal subunit"/>
    <property type="evidence" value="ECO:0007669"/>
    <property type="project" value="TreeGrafter"/>
</dbReference>
<evidence type="ECO:0000313" key="5">
    <source>
        <dbReference type="Proteomes" id="UP000628840"/>
    </source>
</evidence>
<dbReference type="InterPro" id="IPR036388">
    <property type="entry name" value="WH-like_DNA-bd_sf"/>
</dbReference>
<dbReference type="GO" id="GO:0003723">
    <property type="term" value="F:RNA binding"/>
    <property type="evidence" value="ECO:0007669"/>
    <property type="project" value="TreeGrafter"/>
</dbReference>
<sequence length="151" mass="16820">MATLYDAPTDELLEALTDELDGRLDAPAWVEFAKSGHDREMPPQQEDFWARRAASLLRKVAVDGPVGVERLSTEYGSLTKGSTRYRVSPAEKTDGSKNVIRTILQQLEDEDLVETQGVEGRIVTAEGRSLLDDTAGDVLEELDRPELERYV</sequence>